<sequence>MEIMNMKIKLMATLWENTYRVAIEDGQQQYLATVRVVVNTPLPEDVLPPNAPQVEPQLLALVEDFNFDANQILSFESTLAALLREKFQYQIQQVFFYYPSPEDVLNTTISN</sequence>
<gene>
    <name evidence="1" type="ORF">RVY80_08755</name>
</gene>
<reference evidence="1 2" key="1">
    <citation type="submission" date="2023-10" db="EMBL/GenBank/DDBJ databases">
        <title>Veillonella sp. nov., isolated from a pig farm feces dump.</title>
        <authorList>
            <person name="Chang Y.-H."/>
        </authorList>
    </citation>
    <scope>NUCLEOTIDE SEQUENCE [LARGE SCALE GENOMIC DNA]</scope>
    <source>
        <strain evidence="1 2">YH-vei2233</strain>
    </source>
</reference>
<accession>A0ABU3ZAG9</accession>
<comment type="caution">
    <text evidence="1">The sequence shown here is derived from an EMBL/GenBank/DDBJ whole genome shotgun (WGS) entry which is preliminary data.</text>
</comment>
<name>A0ABU3ZAG9_9FIRM</name>
<proteinExistence type="predicted"/>
<dbReference type="RefSeq" id="WP_295189788.1">
    <property type="nucleotide sequence ID" value="NZ_JAWJZA010000021.1"/>
</dbReference>
<dbReference type="EMBL" id="JAWJZB010000010">
    <property type="protein sequence ID" value="MDV5088912.1"/>
    <property type="molecule type" value="Genomic_DNA"/>
</dbReference>
<evidence type="ECO:0000313" key="1">
    <source>
        <dbReference type="EMBL" id="MDV5088912.1"/>
    </source>
</evidence>
<dbReference type="Proteomes" id="UP001272515">
    <property type="component" value="Unassembled WGS sequence"/>
</dbReference>
<evidence type="ECO:0000313" key="2">
    <source>
        <dbReference type="Proteomes" id="UP001272515"/>
    </source>
</evidence>
<protein>
    <submittedName>
        <fullName evidence="1">Uncharacterized protein</fullName>
    </submittedName>
</protein>
<organism evidence="1 2">
    <name type="scientific">Veillonella absiana</name>
    <dbReference type="NCBI Taxonomy" id="3079305"/>
    <lineage>
        <taxon>Bacteria</taxon>
        <taxon>Bacillati</taxon>
        <taxon>Bacillota</taxon>
        <taxon>Negativicutes</taxon>
        <taxon>Veillonellales</taxon>
        <taxon>Veillonellaceae</taxon>
        <taxon>Veillonella</taxon>
    </lineage>
</organism>
<keyword evidence="2" id="KW-1185">Reference proteome</keyword>